<dbReference type="AlphaFoldDB" id="C9W4C3"/>
<sequence>MKTLAILLVFLVVVCVFVAQHPAYAACNLQQCWAYCRAKHGRYFRRAYCEESICRCVFNNGR</sequence>
<dbReference type="GO" id="GO:0051707">
    <property type="term" value="P:response to other organism"/>
    <property type="evidence" value="ECO:0007669"/>
    <property type="project" value="UniProtKB-ARBA"/>
</dbReference>
<proteinExistence type="evidence at transcript level"/>
<dbReference type="InterPro" id="IPR036574">
    <property type="entry name" value="Scorpion_toxin-like_sf"/>
</dbReference>
<keyword evidence="1" id="KW-0732">Signal</keyword>
<dbReference type="EMBL" id="FJ184507">
    <property type="protein sequence ID" value="ACO36809.1"/>
    <property type="molecule type" value="mRNA"/>
</dbReference>
<dbReference type="SUPFAM" id="SSF57095">
    <property type="entry name" value="Scorpion toxin-like"/>
    <property type="match status" value="1"/>
</dbReference>
<reference evidence="2" key="1">
    <citation type="journal article" date="2012" name="Genet. Mol. Res.">
        <title>Differences in numbers of termicins expressed in two termite species affected by fungal contamination of their environments.</title>
        <authorList>
            <person name="Xu P."/>
            <person name="Xhi M."/>
            <person name="Lai R."/>
            <person name="Chen X.X."/>
        </authorList>
    </citation>
    <scope>NUCLEOTIDE SEQUENCE</scope>
</reference>
<feature type="signal peptide" evidence="1">
    <location>
        <begin position="1"/>
        <end position="25"/>
    </location>
</feature>
<feature type="chain" id="PRO_5007649628" evidence="1">
    <location>
        <begin position="26"/>
        <end position="62"/>
    </location>
</feature>
<evidence type="ECO:0000313" key="2">
    <source>
        <dbReference type="EMBL" id="ACO36809.1"/>
    </source>
</evidence>
<evidence type="ECO:0000256" key="1">
    <source>
        <dbReference type="SAM" id="SignalP"/>
    </source>
</evidence>
<dbReference type="Pfam" id="PF11415">
    <property type="entry name" value="Toxin_37"/>
    <property type="match status" value="1"/>
</dbReference>
<dbReference type="EMBL" id="FJ184558">
    <property type="protein sequence ID" value="ACO36860.1"/>
    <property type="molecule type" value="mRNA"/>
</dbReference>
<organism evidence="2">
    <name type="scientific">Odontotermes formosanus</name>
    <dbReference type="NCBI Taxonomy" id="60588"/>
    <lineage>
        <taxon>Eukaryota</taxon>
        <taxon>Metazoa</taxon>
        <taxon>Ecdysozoa</taxon>
        <taxon>Arthropoda</taxon>
        <taxon>Hexapoda</taxon>
        <taxon>Insecta</taxon>
        <taxon>Pterygota</taxon>
        <taxon>Neoptera</taxon>
        <taxon>Polyneoptera</taxon>
        <taxon>Dictyoptera</taxon>
        <taxon>Blattodea</taxon>
        <taxon>Blattoidea</taxon>
        <taxon>Termitoidae</taxon>
        <taxon>Termitidae</taxon>
        <taxon>Macrotermitinae</taxon>
        <taxon>Odontotermes</taxon>
    </lineage>
</organism>
<protein>
    <submittedName>
        <fullName evidence="2">Termicin</fullName>
    </submittedName>
</protein>
<name>C9W4C3_9NEOP</name>
<dbReference type="InterPro" id="IPR024723">
    <property type="entry name" value="Termicin"/>
</dbReference>
<accession>C9W4C3</accession>